<evidence type="ECO:0000313" key="1">
    <source>
        <dbReference type="EMBL" id="KAF5364611.1"/>
    </source>
</evidence>
<dbReference type="InterPro" id="IPR029058">
    <property type="entry name" value="AB_hydrolase_fold"/>
</dbReference>
<dbReference type="Proteomes" id="UP000559256">
    <property type="component" value="Unassembled WGS sequence"/>
</dbReference>
<dbReference type="PANTHER" id="PTHR35560">
    <property type="entry name" value="BLL0132 PROTEIN"/>
    <property type="match status" value="1"/>
</dbReference>
<accession>A0A8H5LPF2</accession>
<dbReference type="OrthoDB" id="5985073at2759"/>
<proteinExistence type="predicted"/>
<protein>
    <submittedName>
        <fullName evidence="1">Uncharacterized protein</fullName>
    </submittedName>
</protein>
<name>A0A8H5LPF2_9AGAR</name>
<dbReference type="PANTHER" id="PTHR35560:SF3">
    <property type="entry name" value="PEPTIDASE S9 PROLYL OLIGOPEPTIDASE CATALYTIC DOMAIN-CONTAINING PROTEIN"/>
    <property type="match status" value="1"/>
</dbReference>
<dbReference type="Gene3D" id="3.40.50.1820">
    <property type="entry name" value="alpha/beta hydrolase"/>
    <property type="match status" value="1"/>
</dbReference>
<gene>
    <name evidence="1" type="ORF">D9758_005567</name>
</gene>
<reference evidence="1 2" key="1">
    <citation type="journal article" date="2020" name="ISME J.">
        <title>Uncovering the hidden diversity of litter-decomposition mechanisms in mushroom-forming fungi.</title>
        <authorList>
            <person name="Floudas D."/>
            <person name="Bentzer J."/>
            <person name="Ahren D."/>
            <person name="Johansson T."/>
            <person name="Persson P."/>
            <person name="Tunlid A."/>
        </authorList>
    </citation>
    <scope>NUCLEOTIDE SEQUENCE [LARGE SCALE GENOMIC DNA]</scope>
    <source>
        <strain evidence="1 2">CBS 291.85</strain>
    </source>
</reference>
<comment type="caution">
    <text evidence="1">The sequence shown here is derived from an EMBL/GenBank/DDBJ whole genome shotgun (WGS) entry which is preliminary data.</text>
</comment>
<evidence type="ECO:0000313" key="2">
    <source>
        <dbReference type="Proteomes" id="UP000559256"/>
    </source>
</evidence>
<dbReference type="EMBL" id="JAACJM010000032">
    <property type="protein sequence ID" value="KAF5364611.1"/>
    <property type="molecule type" value="Genomic_DNA"/>
</dbReference>
<keyword evidence="2" id="KW-1185">Reference proteome</keyword>
<sequence length="162" mass="18056">MIIGSFFSPAANPGSYLWLVQDRPVQPQGECQGIDDYKYGLSGGKMPGYSTGDFKKNGRDGVVSRYLSRYVHYALGTADNGTGDTSCQAWTRGSTHLERGNNFISMLKNLPSGMPTTHTIDMIEGVSHQNDQMFNSTQLIKAKAFQRRLHERTVANLERSFR</sequence>
<dbReference type="AlphaFoldDB" id="A0A8H5LPF2"/>
<organism evidence="1 2">
    <name type="scientific">Tetrapyrgos nigripes</name>
    <dbReference type="NCBI Taxonomy" id="182062"/>
    <lineage>
        <taxon>Eukaryota</taxon>
        <taxon>Fungi</taxon>
        <taxon>Dikarya</taxon>
        <taxon>Basidiomycota</taxon>
        <taxon>Agaricomycotina</taxon>
        <taxon>Agaricomycetes</taxon>
        <taxon>Agaricomycetidae</taxon>
        <taxon>Agaricales</taxon>
        <taxon>Marasmiineae</taxon>
        <taxon>Marasmiaceae</taxon>
        <taxon>Tetrapyrgos</taxon>
    </lineage>
</organism>